<evidence type="ECO:0000313" key="3">
    <source>
        <dbReference type="Proteomes" id="UP000190641"/>
    </source>
</evidence>
<proteinExistence type="predicted"/>
<evidence type="ECO:0000313" key="2">
    <source>
        <dbReference type="EMBL" id="OOR71160.1"/>
    </source>
</evidence>
<evidence type="ECO:0000256" key="1">
    <source>
        <dbReference type="SAM" id="Phobius"/>
    </source>
</evidence>
<keyword evidence="1" id="KW-1133">Transmembrane helix</keyword>
<dbReference type="Proteomes" id="UP000190641">
    <property type="component" value="Unassembled WGS sequence"/>
</dbReference>
<name>A0A9X6GCD1_BACCE</name>
<organism evidence="2 3">
    <name type="scientific">Bacillus cereus</name>
    <dbReference type="NCBI Taxonomy" id="1396"/>
    <lineage>
        <taxon>Bacteria</taxon>
        <taxon>Bacillati</taxon>
        <taxon>Bacillota</taxon>
        <taxon>Bacilli</taxon>
        <taxon>Bacillales</taxon>
        <taxon>Bacillaceae</taxon>
        <taxon>Bacillus</taxon>
        <taxon>Bacillus cereus group</taxon>
    </lineage>
</organism>
<comment type="caution">
    <text evidence="2">The sequence shown here is derived from an EMBL/GenBank/DDBJ whole genome shotgun (WGS) entry which is preliminary data.</text>
</comment>
<protein>
    <submittedName>
        <fullName evidence="2">Uncharacterized protein</fullName>
    </submittedName>
</protein>
<keyword evidence="1" id="KW-0472">Membrane</keyword>
<feature type="transmembrane region" description="Helical" evidence="1">
    <location>
        <begin position="52"/>
        <end position="75"/>
    </location>
</feature>
<accession>A0A9X6GCD1</accession>
<dbReference type="AlphaFoldDB" id="A0A9X6GCD1"/>
<keyword evidence="1" id="KW-0812">Transmembrane</keyword>
<gene>
    <name evidence="2" type="ORF">BLX06_32305</name>
</gene>
<feature type="transmembrane region" description="Helical" evidence="1">
    <location>
        <begin position="87"/>
        <end position="108"/>
    </location>
</feature>
<reference evidence="2 3" key="1">
    <citation type="submission" date="2017-01" db="EMBL/GenBank/DDBJ databases">
        <title>Bacillus cereus isolates.</title>
        <authorList>
            <person name="Beno S.M."/>
        </authorList>
    </citation>
    <scope>NUCLEOTIDE SEQUENCE [LARGE SCALE GENOMIC DNA]</scope>
    <source>
        <strain evidence="2 3">FSL K6-1030</strain>
    </source>
</reference>
<dbReference type="EMBL" id="MUAU01000250">
    <property type="protein sequence ID" value="OOR71160.1"/>
    <property type="molecule type" value="Genomic_DNA"/>
</dbReference>
<sequence>MLFIKRIMYICISCFIFLFMATIWDYSVLLFVLGLLFILSYAKMDFHEFNNFSFVLVTVGIASVVLIGTLILNSILQWIEFVMISKILIILLEMLVVGIVLFICDMGLKRYVSFLKVKM</sequence>
<dbReference type="RefSeq" id="WP_078187994.1">
    <property type="nucleotide sequence ID" value="NZ_MUAU01000250.1"/>
</dbReference>
<feature type="transmembrane region" description="Helical" evidence="1">
    <location>
        <begin position="7"/>
        <end position="40"/>
    </location>
</feature>